<protein>
    <submittedName>
        <fullName evidence="1">Uncharacterized protein</fullName>
    </submittedName>
</protein>
<organism evidence="1 2">
    <name type="scientific">Mycena chlorophos</name>
    <name type="common">Agaric fungus</name>
    <name type="synonym">Agaricus chlorophos</name>
    <dbReference type="NCBI Taxonomy" id="658473"/>
    <lineage>
        <taxon>Eukaryota</taxon>
        <taxon>Fungi</taxon>
        <taxon>Dikarya</taxon>
        <taxon>Basidiomycota</taxon>
        <taxon>Agaricomycotina</taxon>
        <taxon>Agaricomycetes</taxon>
        <taxon>Agaricomycetidae</taxon>
        <taxon>Agaricales</taxon>
        <taxon>Marasmiineae</taxon>
        <taxon>Mycenaceae</taxon>
        <taxon>Mycena</taxon>
    </lineage>
</organism>
<keyword evidence="2" id="KW-1185">Reference proteome</keyword>
<dbReference type="Proteomes" id="UP000815677">
    <property type="component" value="Unassembled WGS sequence"/>
</dbReference>
<name>A0ABQ0KUP5_MYCCL</name>
<proteinExistence type="predicted"/>
<evidence type="ECO:0000313" key="1">
    <source>
        <dbReference type="EMBL" id="GAT42634.1"/>
    </source>
</evidence>
<reference evidence="1" key="1">
    <citation type="submission" date="2014-09" db="EMBL/GenBank/DDBJ databases">
        <title>Genome sequence of the luminous mushroom Mycena chlorophos for searching fungal bioluminescence genes.</title>
        <authorList>
            <person name="Tanaka Y."/>
            <person name="Kasuga D."/>
            <person name="Oba Y."/>
            <person name="Hase S."/>
            <person name="Sato K."/>
            <person name="Oba Y."/>
            <person name="Sakakibara Y."/>
        </authorList>
    </citation>
    <scope>NUCLEOTIDE SEQUENCE</scope>
</reference>
<sequence>MCNRNGLSLLAASQNLVQLHILRFYPGSRVYSAMNSPFPQLIEFVVKECSAPDMTVILPLLTNSSLLVFHCLLLAQTTAREYDALLEAAINYLPIPLQTFKLGYKNSDELLPPAWTPRGLEILSLGRFSLLSSISIGGAAQLTQITPDVLISLLASLTLLTQLELLQESPRVHHLYTCSLLPRVAATAPQLIELRIPFVFDGIPTNYPPPLAVPQLGVLSVEYSRPPQDPQQLAIFLHHLFPRLEHLLTLWDEDDHLRAWDAIEARLDFLRLLDDNKSGVRLASLYPLLAGADVGLKQLYSMTHWSPEDCRSALADLFSPCIPLFFQMCLAKAIEGLRDQLTWRSSSTFADLQSFLAAPMPCVRLTHSLHEFNVVGLRTMEDLKAFSQWEDLGERLEELFGNHLTRFEMTTLKMGLKRL</sequence>
<dbReference type="EMBL" id="DF838145">
    <property type="protein sequence ID" value="GAT42634.1"/>
    <property type="molecule type" value="Genomic_DNA"/>
</dbReference>
<evidence type="ECO:0000313" key="2">
    <source>
        <dbReference type="Proteomes" id="UP000815677"/>
    </source>
</evidence>
<accession>A0ABQ0KUP5</accession>
<gene>
    <name evidence="1" type="ORF">MCHLO_00343</name>
</gene>